<evidence type="ECO:0000313" key="4">
    <source>
        <dbReference type="Proteomes" id="UP000297948"/>
    </source>
</evidence>
<feature type="domain" description="Tail sheath protein C-terminal" evidence="2">
    <location>
        <begin position="674"/>
        <end position="777"/>
    </location>
</feature>
<evidence type="ECO:0000313" key="3">
    <source>
        <dbReference type="EMBL" id="TGB13736.1"/>
    </source>
</evidence>
<dbReference type="Pfam" id="PF17482">
    <property type="entry name" value="Phage_sheath_1C"/>
    <property type="match status" value="1"/>
</dbReference>
<dbReference type="InterPro" id="IPR020287">
    <property type="entry name" value="Tail_sheath_C"/>
</dbReference>
<gene>
    <name evidence="3" type="ORF">E4099_09540</name>
</gene>
<evidence type="ECO:0000259" key="2">
    <source>
        <dbReference type="Pfam" id="PF17482"/>
    </source>
</evidence>
<accession>A0A4Z0HBS3</accession>
<organism evidence="3 4">
    <name type="scientific">Streptomyces palmae</name>
    <dbReference type="NCBI Taxonomy" id="1701085"/>
    <lineage>
        <taxon>Bacteria</taxon>
        <taxon>Bacillati</taxon>
        <taxon>Actinomycetota</taxon>
        <taxon>Actinomycetes</taxon>
        <taxon>Kitasatosporales</taxon>
        <taxon>Streptomycetaceae</taxon>
        <taxon>Streptomyces</taxon>
    </lineage>
</organism>
<protein>
    <recommendedName>
        <fullName evidence="2">Tail sheath protein C-terminal domain-containing protein</fullName>
    </recommendedName>
</protein>
<comment type="caution">
    <text evidence="3">The sequence shown here is derived from an EMBL/GenBank/DDBJ whole genome shotgun (WGS) entry which is preliminary data.</text>
</comment>
<comment type="similarity">
    <text evidence="1">Belongs to the myoviridae tail sheath protein family.</text>
</comment>
<dbReference type="OrthoDB" id="9767864at2"/>
<dbReference type="Gene3D" id="3.40.50.11780">
    <property type="match status" value="2"/>
</dbReference>
<name>A0A4Z0HBS3_9ACTN</name>
<keyword evidence="4" id="KW-1185">Reference proteome</keyword>
<dbReference type="EMBL" id="SRID01000060">
    <property type="protein sequence ID" value="TGB13736.1"/>
    <property type="molecule type" value="Genomic_DNA"/>
</dbReference>
<evidence type="ECO:0000256" key="1">
    <source>
        <dbReference type="ARBA" id="ARBA00008005"/>
    </source>
</evidence>
<proteinExistence type="inferred from homology"/>
<dbReference type="RefSeq" id="WP_135338534.1">
    <property type="nucleotide sequence ID" value="NZ_JBHLTX010000013.1"/>
</dbReference>
<dbReference type="InterPro" id="IPR052042">
    <property type="entry name" value="Tail_sheath_structural"/>
</dbReference>
<dbReference type="Proteomes" id="UP000297948">
    <property type="component" value="Unassembled WGS sequence"/>
</dbReference>
<dbReference type="PANTHER" id="PTHR35861:SF1">
    <property type="entry name" value="PHAGE TAIL SHEATH PROTEIN"/>
    <property type="match status" value="1"/>
</dbReference>
<dbReference type="PANTHER" id="PTHR35861">
    <property type="match status" value="1"/>
</dbReference>
<dbReference type="AlphaFoldDB" id="A0A4Z0HBS3"/>
<reference evidence="3 4" key="1">
    <citation type="submission" date="2019-03" db="EMBL/GenBank/DDBJ databases">
        <authorList>
            <person name="Gonzalez-Pimentel J.L."/>
        </authorList>
    </citation>
    <scope>NUCLEOTIDE SEQUENCE [LARGE SCALE GENOMIC DNA]</scope>
    <source>
        <strain evidence="3 4">JCM 31289</strain>
    </source>
</reference>
<sequence>MTLNIGVNVVEVDGRAAPTITAAPVSVAGFLLRAERGVLDTPVALRGMNDYAARFGGATKGLYGAHAVRGFFDNGGADAYAVRVLDRVGSKPAEVVLPDLGGTTPILAITAGYRGRQDPGDWGNRLSVTVAENPRAVSALPAQVRGAKTGPFALVDQQTLEIHVAGASVTITFQAADFTTIGAATAAEVAAVIARQTLGVRTVTTPDGALLLVGPGSGPNAWLSVGGTAAAALGFAGTAHGGAAVAAGSALVALTATGGLAVGSAVRLESRGMVAAPGGMAAALPADAGMAVTVDDSGKPVQIAFTAADFAGGLDHITSKEVVAAVNRQAQGFSAALAPDGKLVLMSDSFGSGSSIAVQAGAGHDATGPLGLTHAEPVAGVSQPGTVEQVSESEKYMTWTGGDLPAAVPAQLTRLRSAEFDLVVDDQGREVERFESLSMQDGLPWSVGAVVNDQHAGSRFVIATDLKSPSGPVADMPAAGTYRVGSTTAGTDGDPPRDIDFIGDPAARTGLFAFDTVDIQLLACPDSDSPGVVTACLDYVEQRGDAMFVGSPPQGSDLEGTKEYAAPFRGRKVYGALYAPWISIVNPLDTDGRDPLLLVPPVGHILGMYARVAEARGVWKAPAGDEARLASALGVEFDMTDADHTDLVRNGGVNGVRAIPGSGVVVDASRTLSTDTRWLYVNVRRLFNHVKSSLRDGLRWVAQEPHSEDLRRRVRLNVVTPFLLGLWRQGAFGSDPPEEVFSVKCDAENNPPSEVNAGNFTVEVFFYPVKPAETILIVVGQQDSGAVAKDT</sequence>